<organism evidence="2 3">
    <name type="scientific">Leptotrombidium deliense</name>
    <dbReference type="NCBI Taxonomy" id="299467"/>
    <lineage>
        <taxon>Eukaryota</taxon>
        <taxon>Metazoa</taxon>
        <taxon>Ecdysozoa</taxon>
        <taxon>Arthropoda</taxon>
        <taxon>Chelicerata</taxon>
        <taxon>Arachnida</taxon>
        <taxon>Acari</taxon>
        <taxon>Acariformes</taxon>
        <taxon>Trombidiformes</taxon>
        <taxon>Prostigmata</taxon>
        <taxon>Anystina</taxon>
        <taxon>Parasitengona</taxon>
        <taxon>Trombiculoidea</taxon>
        <taxon>Trombiculidae</taxon>
        <taxon>Leptotrombidium</taxon>
    </lineage>
</organism>
<dbReference type="SMART" id="SM00506">
    <property type="entry name" value="A1pp"/>
    <property type="match status" value="1"/>
</dbReference>
<dbReference type="InterPro" id="IPR002589">
    <property type="entry name" value="Macro_dom"/>
</dbReference>
<comment type="caution">
    <text evidence="2">The sequence shown here is derived from an EMBL/GenBank/DDBJ whole genome shotgun (WGS) entry which is preliminary data.</text>
</comment>
<dbReference type="STRING" id="299467.A0A443S7A5"/>
<evidence type="ECO:0000313" key="3">
    <source>
        <dbReference type="Proteomes" id="UP000288716"/>
    </source>
</evidence>
<proteinExistence type="predicted"/>
<dbReference type="AlphaFoldDB" id="A0A443S7A5"/>
<dbReference type="InterPro" id="IPR043472">
    <property type="entry name" value="Macro_dom-like"/>
</dbReference>
<evidence type="ECO:0000313" key="2">
    <source>
        <dbReference type="EMBL" id="RWS23383.1"/>
    </source>
</evidence>
<keyword evidence="3" id="KW-1185">Reference proteome</keyword>
<dbReference type="Proteomes" id="UP000288716">
    <property type="component" value="Unassembled WGS sequence"/>
</dbReference>
<sequence length="234" mass="25835">MGSVAEERNKYLSMNINDKRKLYKCGNKYVTLDNVPNWQDYAKMKGITSKVSDGDYAFNREINKKVSIFVGDITALEIDAIVNAANRQLGGGGGVDGAIHSAAGFDLLQGECRILNSCDTGDAKITGGYKLPAKYVIHTVGPVGEKPGLLSNCYQNSLRVMEENKLKSIAFPCVSTGVYGYPNENAAHVAIGAVRKWMDNNEYAKNIDRIIFCLFLPVDVEAYHRLMPFYFPTN</sequence>
<dbReference type="OrthoDB" id="6133115at2759"/>
<dbReference type="PROSITE" id="PS51154">
    <property type="entry name" value="MACRO"/>
    <property type="match status" value="1"/>
</dbReference>
<dbReference type="CDD" id="cd02908">
    <property type="entry name" value="Macro_OAADPr_deacetylase"/>
    <property type="match status" value="1"/>
</dbReference>
<reference evidence="2 3" key="1">
    <citation type="journal article" date="2018" name="Gigascience">
        <title>Genomes of trombidid mites reveal novel predicted allergens and laterally-transferred genes associated with secondary metabolism.</title>
        <authorList>
            <person name="Dong X."/>
            <person name="Chaisiri K."/>
            <person name="Xia D."/>
            <person name="Armstrong S.D."/>
            <person name="Fang Y."/>
            <person name="Donnelly M.J."/>
            <person name="Kadowaki T."/>
            <person name="McGarry J.W."/>
            <person name="Darby A.C."/>
            <person name="Makepeace B.L."/>
        </authorList>
    </citation>
    <scope>NUCLEOTIDE SEQUENCE [LARGE SCALE GENOMIC DNA]</scope>
    <source>
        <strain evidence="2">UoL-UT</strain>
    </source>
</reference>
<dbReference type="PANTHER" id="PTHR11106">
    <property type="entry name" value="GANGLIOSIDE INDUCED DIFFERENTIATION ASSOCIATED PROTEIN 2-RELATED"/>
    <property type="match status" value="1"/>
</dbReference>
<dbReference type="VEuPathDB" id="VectorBase:LDEU008657"/>
<name>A0A443S7A5_9ACAR</name>
<dbReference type="SUPFAM" id="SSF52949">
    <property type="entry name" value="Macro domain-like"/>
    <property type="match status" value="1"/>
</dbReference>
<dbReference type="GO" id="GO:0005654">
    <property type="term" value="C:nucleoplasm"/>
    <property type="evidence" value="ECO:0007669"/>
    <property type="project" value="TreeGrafter"/>
</dbReference>
<feature type="domain" description="Macro" evidence="1">
    <location>
        <begin position="53"/>
        <end position="231"/>
    </location>
</feature>
<accession>A0A443S7A5</accession>
<dbReference type="GO" id="GO:0042278">
    <property type="term" value="P:purine nucleoside metabolic process"/>
    <property type="evidence" value="ECO:0007669"/>
    <property type="project" value="TreeGrafter"/>
</dbReference>
<dbReference type="PANTHER" id="PTHR11106:SF27">
    <property type="entry name" value="MACRO DOMAIN-CONTAINING PROTEIN"/>
    <property type="match status" value="1"/>
</dbReference>
<evidence type="ECO:0000259" key="1">
    <source>
        <dbReference type="PROSITE" id="PS51154"/>
    </source>
</evidence>
<gene>
    <name evidence="2" type="ORF">B4U80_11554</name>
</gene>
<dbReference type="EMBL" id="NCKV01006551">
    <property type="protein sequence ID" value="RWS23383.1"/>
    <property type="molecule type" value="Genomic_DNA"/>
</dbReference>
<dbReference type="GO" id="GO:0006974">
    <property type="term" value="P:DNA damage response"/>
    <property type="evidence" value="ECO:0007669"/>
    <property type="project" value="TreeGrafter"/>
</dbReference>
<protein>
    <submittedName>
        <fullName evidence="2">MACRO domain-containing protein-like protein</fullName>
    </submittedName>
</protein>
<dbReference type="GO" id="GO:0140291">
    <property type="term" value="P:peptidyl-glutamate ADP-deribosylation"/>
    <property type="evidence" value="ECO:0007669"/>
    <property type="project" value="TreeGrafter"/>
</dbReference>
<dbReference type="Pfam" id="PF01661">
    <property type="entry name" value="Macro"/>
    <property type="match status" value="1"/>
</dbReference>
<dbReference type="GO" id="GO:0140293">
    <property type="term" value="F:ADP-ribosylglutamate hydrolase activity"/>
    <property type="evidence" value="ECO:0007669"/>
    <property type="project" value="TreeGrafter"/>
</dbReference>
<dbReference type="Gene3D" id="3.40.220.10">
    <property type="entry name" value="Leucine Aminopeptidase, subunit E, domain 1"/>
    <property type="match status" value="1"/>
</dbReference>